<dbReference type="RefSeq" id="WP_344602241.1">
    <property type="nucleotide sequence ID" value="NZ_BAAAHE010000007.1"/>
</dbReference>
<comment type="caution">
    <text evidence="2">The sequence shown here is derived from an EMBL/GenBank/DDBJ whole genome shotgun (WGS) entry which is preliminary data.</text>
</comment>
<evidence type="ECO:0000313" key="3">
    <source>
        <dbReference type="Proteomes" id="UP001500957"/>
    </source>
</evidence>
<dbReference type="SUPFAM" id="SSF53474">
    <property type="entry name" value="alpha/beta-Hydrolases"/>
    <property type="match status" value="1"/>
</dbReference>
<accession>A0ABP3RLG7</accession>
<keyword evidence="3" id="KW-1185">Reference proteome</keyword>
<dbReference type="InterPro" id="IPR050471">
    <property type="entry name" value="AB_hydrolase"/>
</dbReference>
<dbReference type="PRINTS" id="PR00111">
    <property type="entry name" value="ABHYDROLASE"/>
</dbReference>
<dbReference type="InterPro" id="IPR000073">
    <property type="entry name" value="AB_hydrolase_1"/>
</dbReference>
<sequence>MTATHPLDAAGPAPREPLRKARTEILDVGRPLEVSHWPGAPGRMPLLLCSGIGTSSSLFDLLVEHLDPERPLIAVNPPGLGTSPPPKAPYIMHTMARCLRLAVDRLGYDRTDVLGISWGGALAQQFAFQNPRRCHRAVLVATATGWMCVPPNPRTLARMATPRRHRNPAYAKRIAGELYGGSARQDPAGTVDMLHSAPSATPVRSYLYQLGAGTGWASLPALRMVRQPTLVLAGDDDPIIPTANARLMSAALPHGRLHIYRGGHLALLTEAAELAPVIENFLDER</sequence>
<protein>
    <submittedName>
        <fullName evidence="2">Poly(3-hydroxyalkanoate) depolymerase</fullName>
    </submittedName>
</protein>
<dbReference type="Pfam" id="PF00561">
    <property type="entry name" value="Abhydrolase_1"/>
    <property type="match status" value="1"/>
</dbReference>
<name>A0ABP3RLG7_9ACTN</name>
<reference evidence="3" key="1">
    <citation type="journal article" date="2019" name="Int. J. Syst. Evol. Microbiol.">
        <title>The Global Catalogue of Microorganisms (GCM) 10K type strain sequencing project: providing services to taxonomists for standard genome sequencing and annotation.</title>
        <authorList>
            <consortium name="The Broad Institute Genomics Platform"/>
            <consortium name="The Broad Institute Genome Sequencing Center for Infectious Disease"/>
            <person name="Wu L."/>
            <person name="Ma J."/>
        </authorList>
    </citation>
    <scope>NUCLEOTIDE SEQUENCE [LARGE SCALE GENOMIC DNA]</scope>
    <source>
        <strain evidence="3">JCM 10671</strain>
    </source>
</reference>
<dbReference type="Proteomes" id="UP001500957">
    <property type="component" value="Unassembled WGS sequence"/>
</dbReference>
<dbReference type="InterPro" id="IPR029058">
    <property type="entry name" value="AB_hydrolase_fold"/>
</dbReference>
<evidence type="ECO:0000259" key="1">
    <source>
        <dbReference type="Pfam" id="PF00561"/>
    </source>
</evidence>
<feature type="domain" description="AB hydrolase-1" evidence="1">
    <location>
        <begin position="45"/>
        <end position="270"/>
    </location>
</feature>
<dbReference type="Gene3D" id="3.40.50.1820">
    <property type="entry name" value="alpha/beta hydrolase"/>
    <property type="match status" value="1"/>
</dbReference>
<organism evidence="2 3">
    <name type="scientific">Sporichthya brevicatena</name>
    <dbReference type="NCBI Taxonomy" id="171442"/>
    <lineage>
        <taxon>Bacteria</taxon>
        <taxon>Bacillati</taxon>
        <taxon>Actinomycetota</taxon>
        <taxon>Actinomycetes</taxon>
        <taxon>Sporichthyales</taxon>
        <taxon>Sporichthyaceae</taxon>
        <taxon>Sporichthya</taxon>
    </lineage>
</organism>
<dbReference type="PANTHER" id="PTHR43433:SF5">
    <property type="entry name" value="AB HYDROLASE-1 DOMAIN-CONTAINING PROTEIN"/>
    <property type="match status" value="1"/>
</dbReference>
<evidence type="ECO:0000313" key="2">
    <source>
        <dbReference type="EMBL" id="GAA0609926.1"/>
    </source>
</evidence>
<dbReference type="PANTHER" id="PTHR43433">
    <property type="entry name" value="HYDROLASE, ALPHA/BETA FOLD FAMILY PROTEIN"/>
    <property type="match status" value="1"/>
</dbReference>
<gene>
    <name evidence="2" type="primary">phaZ_1</name>
    <name evidence="2" type="ORF">GCM10009547_10000</name>
</gene>
<proteinExistence type="predicted"/>
<dbReference type="EMBL" id="BAAAHE010000007">
    <property type="protein sequence ID" value="GAA0609926.1"/>
    <property type="molecule type" value="Genomic_DNA"/>
</dbReference>